<dbReference type="CDD" id="cd12159">
    <property type="entry name" value="2-Hacid_dh_2"/>
    <property type="match status" value="1"/>
</dbReference>
<dbReference type="GO" id="GO:0016616">
    <property type="term" value="F:oxidoreductase activity, acting on the CH-OH group of donors, NAD or NADP as acceptor"/>
    <property type="evidence" value="ECO:0007669"/>
    <property type="project" value="UniProtKB-ARBA"/>
</dbReference>
<organism evidence="4 5">
    <name type="scientific">Nocardia cyriacigeorgica</name>
    <dbReference type="NCBI Taxonomy" id="135487"/>
    <lineage>
        <taxon>Bacteria</taxon>
        <taxon>Bacillati</taxon>
        <taxon>Actinomycetota</taxon>
        <taxon>Actinomycetes</taxon>
        <taxon>Mycobacteriales</taxon>
        <taxon>Nocardiaceae</taxon>
        <taxon>Nocardia</taxon>
    </lineage>
</organism>
<dbReference type="AlphaFoldDB" id="A0A6P1D6G4"/>
<accession>A0A6P1D6G4</accession>
<dbReference type="SUPFAM" id="SSF51735">
    <property type="entry name" value="NAD(P)-binding Rossmann-fold domains"/>
    <property type="match status" value="1"/>
</dbReference>
<keyword evidence="1" id="KW-0560">Oxidoreductase</keyword>
<dbReference type="InterPro" id="IPR029753">
    <property type="entry name" value="D-isomer_DH_CS"/>
</dbReference>
<dbReference type="RefSeq" id="WP_163829495.1">
    <property type="nucleotide sequence ID" value="NZ_JAAGUZ010000041.1"/>
</dbReference>
<dbReference type="EMBL" id="JAAGUZ010000041">
    <property type="protein sequence ID" value="NEW46037.1"/>
    <property type="molecule type" value="Genomic_DNA"/>
</dbReference>
<keyword evidence="2" id="KW-0520">NAD</keyword>
<dbReference type="Proteomes" id="UP000468928">
    <property type="component" value="Unassembled WGS sequence"/>
</dbReference>
<dbReference type="InterPro" id="IPR036291">
    <property type="entry name" value="NAD(P)-bd_dom_sf"/>
</dbReference>
<evidence type="ECO:0000313" key="5">
    <source>
        <dbReference type="Proteomes" id="UP000468928"/>
    </source>
</evidence>
<dbReference type="PANTHER" id="PTHR43333">
    <property type="entry name" value="2-HACID_DH_C DOMAIN-CONTAINING PROTEIN"/>
    <property type="match status" value="1"/>
</dbReference>
<name>A0A6P1D6G4_9NOCA</name>
<dbReference type="InterPro" id="IPR006140">
    <property type="entry name" value="D-isomer_DH_NAD-bd"/>
</dbReference>
<evidence type="ECO:0000256" key="1">
    <source>
        <dbReference type="ARBA" id="ARBA00023002"/>
    </source>
</evidence>
<proteinExistence type="predicted"/>
<comment type="caution">
    <text evidence="4">The sequence shown here is derived from an EMBL/GenBank/DDBJ whole genome shotgun (WGS) entry which is preliminary data.</text>
</comment>
<evidence type="ECO:0000259" key="3">
    <source>
        <dbReference type="Pfam" id="PF02826"/>
    </source>
</evidence>
<reference evidence="4 5" key="1">
    <citation type="submission" date="2020-01" db="EMBL/GenBank/DDBJ databases">
        <title>Genetics and antimicrobial susceptibilities of Nocardia species isolated from the soil; a comparison with species isolated from humans.</title>
        <authorList>
            <person name="Carrasco G."/>
            <person name="Monzon S."/>
            <person name="Sansegundo M."/>
            <person name="Garcia E."/>
            <person name="Garrido N."/>
            <person name="Medina M.J."/>
            <person name="Villalon P."/>
            <person name="Ramirez-Arocha A.C."/>
            <person name="Jimenez P."/>
            <person name="Cuesta I."/>
            <person name="Valdezate S."/>
        </authorList>
    </citation>
    <scope>NUCLEOTIDE SEQUENCE [LARGE SCALE GENOMIC DNA]</scope>
    <source>
        <strain evidence="4 5">CNM20110639</strain>
    </source>
</reference>
<dbReference type="GO" id="GO:0051287">
    <property type="term" value="F:NAD binding"/>
    <property type="evidence" value="ECO:0007669"/>
    <property type="project" value="InterPro"/>
</dbReference>
<dbReference type="PROSITE" id="PS00671">
    <property type="entry name" value="D_2_HYDROXYACID_DH_3"/>
    <property type="match status" value="1"/>
</dbReference>
<protein>
    <submittedName>
        <fullName evidence="4">Hydroxyacid dehydrogenase</fullName>
    </submittedName>
</protein>
<feature type="domain" description="D-isomer specific 2-hydroxyacid dehydrogenase NAD-binding" evidence="3">
    <location>
        <begin position="100"/>
        <end position="275"/>
    </location>
</feature>
<dbReference type="Pfam" id="PF02826">
    <property type="entry name" value="2-Hacid_dh_C"/>
    <property type="match status" value="1"/>
</dbReference>
<dbReference type="Gene3D" id="3.40.50.720">
    <property type="entry name" value="NAD(P)-binding Rossmann-like Domain"/>
    <property type="match status" value="2"/>
</dbReference>
<sequence length="314" mass="33248">MSGTGVAIAIGPGEQPMLEQAVTDAGARIADPADARALIWNGPPTQFPDRLPSGIEWVQLNAAGVEDWFDAGVFDRFPRVRFTSAAGTYAASVAEHTLMLLLAGVRYLPEHLRANRWRQREFFPHVGSLRGATVAIVGAGGIGRALIPMLTPLGARIIAVNRSGRPIAGPGIPDSVETVRADDLAGVWSRTDHVVIAAPATAETRHLVGAKELAQLKPTSWVINVARGSLVDTDALVEALRTDVIGGAGLDVTEPEPLPDGHPLWELPNAIVTPHDSNPPGLRMAAFAQHVTANVTRFAAGSELLAPIDQEHGY</sequence>
<evidence type="ECO:0000256" key="2">
    <source>
        <dbReference type="ARBA" id="ARBA00023027"/>
    </source>
</evidence>
<evidence type="ECO:0000313" key="4">
    <source>
        <dbReference type="EMBL" id="NEW46037.1"/>
    </source>
</evidence>
<dbReference type="PANTHER" id="PTHR43333:SF1">
    <property type="entry name" value="D-ISOMER SPECIFIC 2-HYDROXYACID DEHYDROGENASE NAD-BINDING DOMAIN-CONTAINING PROTEIN"/>
    <property type="match status" value="1"/>
</dbReference>
<gene>
    <name evidence="4" type="ORF">GV789_16500</name>
</gene>